<dbReference type="EMBL" id="KZ613943">
    <property type="protein sequence ID" value="PMD42238.1"/>
    <property type="molecule type" value="Genomic_DNA"/>
</dbReference>
<reference evidence="2 3" key="1">
    <citation type="submission" date="2016-04" db="EMBL/GenBank/DDBJ databases">
        <title>A degradative enzymes factory behind the ericoid mycorrhizal symbiosis.</title>
        <authorList>
            <consortium name="DOE Joint Genome Institute"/>
            <person name="Martino E."/>
            <person name="Morin E."/>
            <person name="Grelet G."/>
            <person name="Kuo A."/>
            <person name="Kohler A."/>
            <person name="Daghino S."/>
            <person name="Barry K."/>
            <person name="Choi C."/>
            <person name="Cichocki N."/>
            <person name="Clum A."/>
            <person name="Copeland A."/>
            <person name="Hainaut M."/>
            <person name="Haridas S."/>
            <person name="Labutti K."/>
            <person name="Lindquist E."/>
            <person name="Lipzen A."/>
            <person name="Khouja H.-R."/>
            <person name="Murat C."/>
            <person name="Ohm R."/>
            <person name="Olson A."/>
            <person name="Spatafora J."/>
            <person name="Veneault-Fourrey C."/>
            <person name="Henrissat B."/>
            <person name="Grigoriev I."/>
            <person name="Martin F."/>
            <person name="Perotto S."/>
        </authorList>
    </citation>
    <scope>NUCLEOTIDE SEQUENCE [LARGE SCALE GENOMIC DNA]</scope>
    <source>
        <strain evidence="2 3">F</strain>
    </source>
</reference>
<organism evidence="2 3">
    <name type="scientific">Hyaloscypha variabilis (strain UAMH 11265 / GT02V1 / F)</name>
    <name type="common">Meliniomyces variabilis</name>
    <dbReference type="NCBI Taxonomy" id="1149755"/>
    <lineage>
        <taxon>Eukaryota</taxon>
        <taxon>Fungi</taxon>
        <taxon>Dikarya</taxon>
        <taxon>Ascomycota</taxon>
        <taxon>Pezizomycotina</taxon>
        <taxon>Leotiomycetes</taxon>
        <taxon>Helotiales</taxon>
        <taxon>Hyaloscyphaceae</taxon>
        <taxon>Hyaloscypha</taxon>
        <taxon>Hyaloscypha variabilis</taxon>
    </lineage>
</organism>
<name>A0A2J6RUP6_HYAVF</name>
<feature type="region of interest" description="Disordered" evidence="1">
    <location>
        <begin position="1425"/>
        <end position="1472"/>
    </location>
</feature>
<feature type="compositionally biased region" description="Basic and acidic residues" evidence="1">
    <location>
        <begin position="261"/>
        <end position="271"/>
    </location>
</feature>
<evidence type="ECO:0000256" key="1">
    <source>
        <dbReference type="SAM" id="MobiDB-lite"/>
    </source>
</evidence>
<dbReference type="InterPro" id="IPR052957">
    <property type="entry name" value="Auxin_embryo_med"/>
</dbReference>
<proteinExistence type="predicted"/>
<dbReference type="Gene3D" id="3.30.565.10">
    <property type="entry name" value="Histidine kinase-like ATPase, C-terminal domain"/>
    <property type="match status" value="1"/>
</dbReference>
<evidence type="ECO:0000313" key="2">
    <source>
        <dbReference type="EMBL" id="PMD42238.1"/>
    </source>
</evidence>
<dbReference type="OrthoDB" id="1262810at2759"/>
<dbReference type="PANTHER" id="PTHR32387:SF0">
    <property type="entry name" value="PROTEIN NO VEIN"/>
    <property type="match status" value="1"/>
</dbReference>
<dbReference type="PANTHER" id="PTHR32387">
    <property type="entry name" value="WU:FJ29H11"/>
    <property type="match status" value="1"/>
</dbReference>
<gene>
    <name evidence="2" type="ORF">L207DRAFT_307294</name>
</gene>
<feature type="compositionally biased region" description="Polar residues" evidence="1">
    <location>
        <begin position="1433"/>
        <end position="1446"/>
    </location>
</feature>
<keyword evidence="3" id="KW-1185">Reference proteome</keyword>
<feature type="compositionally biased region" description="Acidic residues" evidence="1">
    <location>
        <begin position="272"/>
        <end position="281"/>
    </location>
</feature>
<dbReference type="SUPFAM" id="SSF55874">
    <property type="entry name" value="ATPase domain of HSP90 chaperone/DNA topoisomerase II/histidine kinase"/>
    <property type="match status" value="1"/>
</dbReference>
<dbReference type="NCBIfam" id="NF047352">
    <property type="entry name" value="P_loop_sacsin"/>
    <property type="match status" value="1"/>
</dbReference>
<dbReference type="InterPro" id="IPR036890">
    <property type="entry name" value="HATPase_C_sf"/>
</dbReference>
<sequence>MATPPVISPAEAEEIVVRIAKEYGWISRTAREQSHQEALDAIERLQIGLGAAARTLAQNLYGSNARFLFELIQNADDNNYTRARASGAEPYIKFTIRPNTIVIDCNEDGFTPENTQAICRIGESTKVRANAQYYIGEKGIGFKSVFMVASKVHIQSGPFSFSFEHEPGNNGMGMITPIWEPTEDILNEPLTRITLSLLESLDLNDLLSQFDDLPHTLLLFLNKIGKIIIDEDVQTDGGLDGDFYNSGSEDGKINDGQTEDNNNKEDENDGGKEEEEDDDNDKDSSTSTESSTRVKSVTTYCCEFDKNIERAKVTVVEDRESQESIIVEEEYRIIRKTLSNLPPDQQRDYNTAEVVLAFPVLLEDGHDWPADQSCQVYAYLPIRDFGFPFIIHSDFVTQASREDVMENARNRAILEGVAEAFVDAVLQFCQLPVLQYRWTLYLPEETKISSPFWLQVLTRIKERIKTVPVLWPQTRSRLRLIKELKIVPSNFRDRYGEPLVPDLADENEMYLDREYGPRGHDTYSDLKALGLAVMHVRDCIARIGRDAISSTSKMRLADTDWHERIARILLVAFENSNFKDKIPYLKSLPLIPLWDQQWTSIVDGAVYFSNTNEMPIPSDLGLRLVDSNAVKSEIRKKLFEKIGVRDADKDVVRRLILAKHSRNWDKVTLKISIAHSQYLYWTQPASSSSIRNGLGLRKVSPFCVFDDLGDPVGSSHDLYFETDGENGTKELLTLVRQEILPAERNIFGSLINQEYLKPSTPLPARESSTLSFESFLESEVHILRYPRLFDSENRSQLSRIFLFLAEKHPEQMLRTLKSYWDDEYRTALENYPLLKQKIASLRISCTNVGSMELGKTFIPLKDLEAQCSSFVEPGMFPFLKFDSVSTLEEWKFLETFGVHMESNLDFYLEILRRLKQTNAKLSYQIYEEIQRKIWSSNDRKADAERVWNVAYTEDLVYVPTCYEWAWTRWTWPQRCIWDGPSYMREKYSLLPALTELKTPTLTAFFVETLRVPNVSPEDLTSELISIKKRYPKDFENIHDIYTRLQYMSSTLTVQQMDIVRKCFEEDALVYDTLHKAWVPTSSCLWSKDAQIPGKVTILSQYGDLKDFFVGILKVKIPDLGMLVDELSHVVSSELSVKDVKNLIWQINSFSPSRKALEKLKGLPIIPVKPAGTGSQLAVLRVRNEKFSIIDRQPWAKAFLGKIDVLDFDLEDVRKLQPILTSLDLENRYLSHVVREESSFQGEVGAQCSKRTRQLRSRAHALARCAAHFGSPRIHDDNLLIYHLLLRAEVYETNGIVTNLVHTQYFETVTVELNRSKVHISEEGGNLKIYVPKDRKDQELCFLQFLPTKLFNEVMMGIKTSNSTVASNPEAVRIIAALFMSSDEVVGDFLDDGGIITLPYADEFDSEAYDRETLAAELAARNTDHLQANKEPEQSSSSNEDTAQTPEGRSSSSGSRLFSPTPESSYRTNYRAATPTYRQPSIYSLGSRPVTSNSNEPARFSVNSGQVEYHRLLSNVITAAKSKMGKFPSVGAFNLNELLNALPIELDAQPVSYDLPFGTRSENQLAHDMKVGAAGELYVFEILSRLEPKLSGFGRDNWRSTIRRHVTVHEDYRDMDAWRGAETADITYEDKKGDFTKLLVENGYLDDIWRDAKPKYYLEVKTTTKQCATRFFVSKSQYQRMERMRLKQGEISSEVYIILRVFNLDKDTIDMRLYVDPKGVEEGGDLVFTPESYSVLPAESPDA</sequence>
<evidence type="ECO:0008006" key="4">
    <source>
        <dbReference type="Google" id="ProtNLM"/>
    </source>
</evidence>
<evidence type="ECO:0000313" key="3">
    <source>
        <dbReference type="Proteomes" id="UP000235786"/>
    </source>
</evidence>
<feature type="region of interest" description="Disordered" evidence="1">
    <location>
        <begin position="240"/>
        <end position="291"/>
    </location>
</feature>
<protein>
    <recommendedName>
        <fullName evidence="4">Protein NO VEIN C-terminal domain-containing protein</fullName>
    </recommendedName>
</protein>
<dbReference type="Proteomes" id="UP000235786">
    <property type="component" value="Unassembled WGS sequence"/>
</dbReference>
<accession>A0A2J6RUP6</accession>